<evidence type="ECO:0000256" key="1">
    <source>
        <dbReference type="ARBA" id="ARBA00006129"/>
    </source>
</evidence>
<evidence type="ECO:0000259" key="2">
    <source>
        <dbReference type="Pfam" id="PF02543"/>
    </source>
</evidence>
<name>A0A1C4Z8Y0_9ACTN</name>
<dbReference type="Pfam" id="PF02543">
    <property type="entry name" value="Carbam_trans_N"/>
    <property type="match status" value="2"/>
</dbReference>
<dbReference type="InterPro" id="IPR051338">
    <property type="entry name" value="NodU/CmcH_Carbamoyltrnsfr"/>
</dbReference>
<protein>
    <submittedName>
        <fullName evidence="4">Carbamoyltransferase</fullName>
    </submittedName>
</protein>
<dbReference type="SUPFAM" id="SSF53067">
    <property type="entry name" value="Actin-like ATPase domain"/>
    <property type="match status" value="1"/>
</dbReference>
<dbReference type="PANTHER" id="PTHR34847">
    <property type="entry name" value="NODULATION PROTEIN U"/>
    <property type="match status" value="1"/>
</dbReference>
<feature type="domain" description="Carbamoyltransferase C-terminal" evidence="3">
    <location>
        <begin position="386"/>
        <end position="553"/>
    </location>
</feature>
<dbReference type="Proteomes" id="UP000198228">
    <property type="component" value="Chromosome I"/>
</dbReference>
<sequence>MYTLGIGGGFGHDGSSCLLKDGELIAFAEEERLIRVKLAYRAAPVRSVLYCVRRAGISLADVGAVAFGWDPALDPDLAVLRETAKALLDAPALRQLRPSEIVYLPHHDCHAAMAVVASDYAADAVLVMDGRGETSSSTIYQTVDLDLSPVASMDVLESLGSFYSSATRFAGFGRGGEGKLMGLAAYSDPAAAKSIPAFNLVDDGVTALLPADRSSASPTERHSQARSGWFQLFANTIGGARDTPVPAPGPFDLLAADDHLPPSPWPGFALAVQNELERVVDHLAGLAIALTGAKHLALSGGVALNCSANGSLRRRLGPRLSVHALVGDAGTAIGAAALQQYRHGIDVRPVRHAYLGPQWSDDELRACLEQLGCGWREPSDLAAAVAAELADGRVVGWFQDAAEAGPRALGHRSILAAPNRTGIAHKVNRLKRRERWRPFAPSVRREDAVALFGVAEAPYMLEATEASPDARLAVPEIIHHDGTSRLHVPQPQTSGRFRDLLDRMKASTGHGVVLNTSFNIGPEPIVCTPVDAIRSFFGSPLDVLAMGPFVVTKSDSRKGR</sequence>
<dbReference type="GO" id="GO:0016740">
    <property type="term" value="F:transferase activity"/>
    <property type="evidence" value="ECO:0007669"/>
    <property type="project" value="UniProtKB-KW"/>
</dbReference>
<organism evidence="4 5">
    <name type="scientific">Micromonospora purpureochromogenes</name>
    <dbReference type="NCBI Taxonomy" id="47872"/>
    <lineage>
        <taxon>Bacteria</taxon>
        <taxon>Bacillati</taxon>
        <taxon>Actinomycetota</taxon>
        <taxon>Actinomycetes</taxon>
        <taxon>Micromonosporales</taxon>
        <taxon>Micromonosporaceae</taxon>
        <taxon>Micromonospora</taxon>
    </lineage>
</organism>
<feature type="domain" description="Carbamoyltransferase" evidence="2">
    <location>
        <begin position="91"/>
        <end position="190"/>
    </location>
</feature>
<dbReference type="EMBL" id="LT607410">
    <property type="protein sequence ID" value="SCF29368.1"/>
    <property type="molecule type" value="Genomic_DNA"/>
</dbReference>
<dbReference type="Gene3D" id="3.90.870.20">
    <property type="entry name" value="Carbamoyltransferase, C-terminal domain"/>
    <property type="match status" value="1"/>
</dbReference>
<evidence type="ECO:0000313" key="5">
    <source>
        <dbReference type="Proteomes" id="UP000198228"/>
    </source>
</evidence>
<gene>
    <name evidence="4" type="ORF">GA0074696_4158</name>
</gene>
<evidence type="ECO:0000259" key="3">
    <source>
        <dbReference type="Pfam" id="PF16861"/>
    </source>
</evidence>
<dbReference type="RefSeq" id="WP_088962619.1">
    <property type="nucleotide sequence ID" value="NZ_LT607410.1"/>
</dbReference>
<keyword evidence="4" id="KW-0808">Transferase</keyword>
<evidence type="ECO:0000313" key="4">
    <source>
        <dbReference type="EMBL" id="SCF29368.1"/>
    </source>
</evidence>
<dbReference type="Gene3D" id="3.30.420.40">
    <property type="match status" value="2"/>
</dbReference>
<accession>A0A1C4Z8Y0</accession>
<dbReference type="Pfam" id="PF16861">
    <property type="entry name" value="Carbam_trans_C"/>
    <property type="match status" value="1"/>
</dbReference>
<dbReference type="InterPro" id="IPR003696">
    <property type="entry name" value="Carbtransf_dom"/>
</dbReference>
<reference evidence="4 5" key="1">
    <citation type="submission" date="2016-06" db="EMBL/GenBank/DDBJ databases">
        <authorList>
            <person name="Kjaerup R.B."/>
            <person name="Dalgaard T.S."/>
            <person name="Juul-Madsen H.R."/>
        </authorList>
    </citation>
    <scope>NUCLEOTIDE SEQUENCE [LARGE SCALE GENOMIC DNA]</scope>
    <source>
        <strain evidence="4 5">DSM 43821</strain>
    </source>
</reference>
<dbReference type="InterPro" id="IPR031730">
    <property type="entry name" value="Carbam_trans_C"/>
</dbReference>
<dbReference type="PANTHER" id="PTHR34847:SF1">
    <property type="entry name" value="NODULATION PROTEIN U"/>
    <property type="match status" value="1"/>
</dbReference>
<dbReference type="InterPro" id="IPR043129">
    <property type="entry name" value="ATPase_NBD"/>
</dbReference>
<comment type="similarity">
    <text evidence="1">Belongs to the NodU/CmcH family.</text>
</comment>
<feature type="domain" description="Carbamoyltransferase" evidence="2">
    <location>
        <begin position="268"/>
        <end position="336"/>
    </location>
</feature>
<dbReference type="CDD" id="cd24098">
    <property type="entry name" value="ASKHA_NBD_TobZ_N"/>
    <property type="match status" value="1"/>
</dbReference>
<dbReference type="InterPro" id="IPR038152">
    <property type="entry name" value="Carbam_trans_C_sf"/>
</dbReference>
<dbReference type="AlphaFoldDB" id="A0A1C4Z8Y0"/>
<proteinExistence type="inferred from homology"/>